<evidence type="ECO:0000313" key="1">
    <source>
        <dbReference type="EMBL" id="MBU3851375.1"/>
    </source>
</evidence>
<dbReference type="InterPro" id="IPR000150">
    <property type="entry name" value="Cof"/>
</dbReference>
<gene>
    <name evidence="1" type="ORF">H9901_01580</name>
</gene>
<dbReference type="InterPro" id="IPR036412">
    <property type="entry name" value="HAD-like_sf"/>
</dbReference>
<dbReference type="InterPro" id="IPR006379">
    <property type="entry name" value="HAD-SF_hydro_IIB"/>
</dbReference>
<evidence type="ECO:0000313" key="2">
    <source>
        <dbReference type="Proteomes" id="UP000777303"/>
    </source>
</evidence>
<name>A0A948TIR2_9LACO</name>
<dbReference type="NCBIfam" id="TIGR00099">
    <property type="entry name" value="Cof-subfamily"/>
    <property type="match status" value="1"/>
</dbReference>
<protein>
    <submittedName>
        <fullName evidence="1">Cof-type HAD-IIB family hydrolase</fullName>
    </submittedName>
</protein>
<proteinExistence type="predicted"/>
<dbReference type="PANTHER" id="PTHR10000:SF23">
    <property type="entry name" value="5-AMINO-6-(5-PHOSPHO-D-RIBITYLAMINO)URACIL PHOSPHATASE YITU"/>
    <property type="match status" value="1"/>
</dbReference>
<dbReference type="GO" id="GO:0000287">
    <property type="term" value="F:magnesium ion binding"/>
    <property type="evidence" value="ECO:0007669"/>
    <property type="project" value="TreeGrafter"/>
</dbReference>
<dbReference type="Pfam" id="PF08282">
    <property type="entry name" value="Hydrolase_3"/>
    <property type="match status" value="1"/>
</dbReference>
<dbReference type="EMBL" id="JAHLFS010000022">
    <property type="protein sequence ID" value="MBU3851375.1"/>
    <property type="molecule type" value="Genomic_DNA"/>
</dbReference>
<keyword evidence="1" id="KW-0378">Hydrolase</keyword>
<dbReference type="Gene3D" id="3.30.1240.10">
    <property type="match status" value="1"/>
</dbReference>
<dbReference type="AlphaFoldDB" id="A0A948TIR2"/>
<accession>A0A948TIR2</accession>
<sequence length="267" mass="29449">MNLIALDLDGTTLNAAGKLTPLTIKTLQTLQAMGHKVVITTGRPDNISVAFYDELQLTTPMINFDGALITIPHQQWAAAQEVTLDDAVITDLLTLKEQYQLKLVVAEGKNFLLSDRPFTNVPYLVDNPHPDTLLSAQTLPRRPISLTIFAAKDTLHEITRVISNKYPQLLINSWGAWLDKAIEITTQAAYKSRAVQYVANYYHLPMTAVLAFGDDDNDVDMLKDAGLGVAMKNGNAHAKAAAQQQTSLTNDEDGVAHFLIDYFKLDL</sequence>
<comment type="caution">
    <text evidence="1">The sequence shown here is derived from an EMBL/GenBank/DDBJ whole genome shotgun (WGS) entry which is preliminary data.</text>
</comment>
<dbReference type="Proteomes" id="UP000777303">
    <property type="component" value="Unassembled WGS sequence"/>
</dbReference>
<dbReference type="GO" id="GO:0016791">
    <property type="term" value="F:phosphatase activity"/>
    <property type="evidence" value="ECO:0007669"/>
    <property type="project" value="UniProtKB-ARBA"/>
</dbReference>
<organism evidence="1 2">
    <name type="scientific">Candidatus Paralactobacillus gallistercoris</name>
    <dbReference type="NCBI Taxonomy" id="2838724"/>
    <lineage>
        <taxon>Bacteria</taxon>
        <taxon>Bacillati</taxon>
        <taxon>Bacillota</taxon>
        <taxon>Bacilli</taxon>
        <taxon>Lactobacillales</taxon>
        <taxon>Lactobacillaceae</taxon>
        <taxon>Lactobacillus</taxon>
    </lineage>
</organism>
<dbReference type="GO" id="GO:0005829">
    <property type="term" value="C:cytosol"/>
    <property type="evidence" value="ECO:0007669"/>
    <property type="project" value="TreeGrafter"/>
</dbReference>
<dbReference type="InterPro" id="IPR023214">
    <property type="entry name" value="HAD_sf"/>
</dbReference>
<reference evidence="1" key="2">
    <citation type="submission" date="2021-04" db="EMBL/GenBank/DDBJ databases">
        <authorList>
            <person name="Gilroy R."/>
        </authorList>
    </citation>
    <scope>NUCLEOTIDE SEQUENCE</scope>
    <source>
        <strain evidence="1">F6-6636</strain>
    </source>
</reference>
<dbReference type="Gene3D" id="3.40.50.1000">
    <property type="entry name" value="HAD superfamily/HAD-like"/>
    <property type="match status" value="1"/>
</dbReference>
<dbReference type="PANTHER" id="PTHR10000">
    <property type="entry name" value="PHOSPHOSERINE PHOSPHATASE"/>
    <property type="match status" value="1"/>
</dbReference>
<dbReference type="SUPFAM" id="SSF56784">
    <property type="entry name" value="HAD-like"/>
    <property type="match status" value="1"/>
</dbReference>
<reference evidence="1" key="1">
    <citation type="journal article" date="2021" name="PeerJ">
        <title>Extensive microbial diversity within the chicken gut microbiome revealed by metagenomics and culture.</title>
        <authorList>
            <person name="Gilroy R."/>
            <person name="Ravi A."/>
            <person name="Getino M."/>
            <person name="Pursley I."/>
            <person name="Horton D.L."/>
            <person name="Alikhan N.F."/>
            <person name="Baker D."/>
            <person name="Gharbi K."/>
            <person name="Hall N."/>
            <person name="Watson M."/>
            <person name="Adriaenssens E.M."/>
            <person name="Foster-Nyarko E."/>
            <person name="Jarju S."/>
            <person name="Secka A."/>
            <person name="Antonio M."/>
            <person name="Oren A."/>
            <person name="Chaudhuri R.R."/>
            <person name="La Ragione R."/>
            <person name="Hildebrand F."/>
            <person name="Pallen M.J."/>
        </authorList>
    </citation>
    <scope>NUCLEOTIDE SEQUENCE</scope>
    <source>
        <strain evidence="1">F6-6636</strain>
    </source>
</reference>
<dbReference type="NCBIfam" id="TIGR01484">
    <property type="entry name" value="HAD-SF-IIB"/>
    <property type="match status" value="1"/>
</dbReference>